<reference evidence="3" key="1">
    <citation type="journal article" date="2014" name="Genome Announc.">
        <title>De novo whole-genome sequence and genome annotation of Lichtheimia ramosa.</title>
        <authorList>
            <person name="Linde J."/>
            <person name="Schwartze V."/>
            <person name="Binder U."/>
            <person name="Lass-Florl C."/>
            <person name="Voigt K."/>
            <person name="Horn F."/>
        </authorList>
    </citation>
    <scope>NUCLEOTIDE SEQUENCE</scope>
    <source>
        <strain evidence="3">JMRC FSU:6197</strain>
    </source>
</reference>
<dbReference type="PANTHER" id="PTHR10663:SF373">
    <property type="entry name" value="PH AND SEC7 DOMAIN-CONTAINING PROTEIN C11E3.11C"/>
    <property type="match status" value="1"/>
</dbReference>
<evidence type="ECO:0000313" key="3">
    <source>
        <dbReference type="EMBL" id="CDS12700.1"/>
    </source>
</evidence>
<dbReference type="InterPro" id="IPR023394">
    <property type="entry name" value="Sec7_C_sf"/>
</dbReference>
<dbReference type="PROSITE" id="PS50190">
    <property type="entry name" value="SEC7"/>
    <property type="match status" value="1"/>
</dbReference>
<feature type="region of interest" description="Disordered" evidence="1">
    <location>
        <begin position="1"/>
        <end position="39"/>
    </location>
</feature>
<dbReference type="PANTHER" id="PTHR10663">
    <property type="entry name" value="GUANYL-NUCLEOTIDE EXCHANGE FACTOR"/>
    <property type="match status" value="1"/>
</dbReference>
<dbReference type="Gene3D" id="1.10.1000.11">
    <property type="entry name" value="Arf Nucleotide-binding Site Opener,domain 2"/>
    <property type="match status" value="1"/>
</dbReference>
<feature type="compositionally biased region" description="Basic and acidic residues" evidence="1">
    <location>
        <begin position="125"/>
        <end position="135"/>
    </location>
</feature>
<feature type="compositionally biased region" description="Basic and acidic residues" evidence="1">
    <location>
        <begin position="26"/>
        <end position="38"/>
    </location>
</feature>
<dbReference type="SMART" id="SM00233">
    <property type="entry name" value="PH"/>
    <property type="match status" value="1"/>
</dbReference>
<evidence type="ECO:0000256" key="1">
    <source>
        <dbReference type="SAM" id="MobiDB-lite"/>
    </source>
</evidence>
<feature type="region of interest" description="Disordered" evidence="1">
    <location>
        <begin position="96"/>
        <end position="135"/>
    </location>
</feature>
<feature type="compositionally biased region" description="Polar residues" evidence="1">
    <location>
        <begin position="59"/>
        <end position="69"/>
    </location>
</feature>
<dbReference type="GO" id="GO:0032012">
    <property type="term" value="P:regulation of ARF protein signal transduction"/>
    <property type="evidence" value="ECO:0007669"/>
    <property type="project" value="InterPro"/>
</dbReference>
<dbReference type="SUPFAM" id="SSF50729">
    <property type="entry name" value="PH domain-like"/>
    <property type="match status" value="1"/>
</dbReference>
<sequence>MTSPMSIASRTLHTIPLAPPTTTYDDDIRFDSGGKGDPEPYFMFNTFGPLDEVEETSHENGASNDNNSCKGDIQDPSLKTKAMADCEINFHATTVETKDQQQQQSNSLQDQQEEQPKDNASLDMTTHDDSTHDAKESAQHIWDENGVIVPKEHAAEWLGGRSFINQDALHYYMDKFDFGNMRLDEAIRKLCSKLYLKAETQQIDRILHVFASRYWRCNQDCVLQSADVVYAVAYSLVLLNTDLHVAQGNYTRMTRHEFVRNTMDAIQDHQSAPLSPIRESQLQSYLKQIYVSVKHSQIMQPIQRHPSFCSTTAEGENNNTDNRAIRSMRSLGSIIRNARREPISPTRLTYGGGDSCATSCLSSSTPASPSQSTFSIKVMSEQISFSNDPPLIKEGLVRRKHLFESSDRKAKNREWRRCLLIVNDGQLKIYQWRQASSGDIGCKGSSIHRGNSVNSTAAIPRSSGSDEKGWDACFRLLGCFPLNHTLTHVLPSPGYDRRRAHVFAVQFPDGGVYLFQTSSRIQCKEWAATCNYWAARKSKQPLAGGVCNIEYGWGACLDDDDDSDPDSILLCEWHPPASPLISSTFDEQDQHMTIKRHLTLLSQELDTHNQVKCRMLRKFPSRYANHAKAMHNWEVKSRYLLQDIIKYESYCDALEKGIQKQHESLAAT</sequence>
<dbReference type="SMART" id="SM00222">
    <property type="entry name" value="Sec7"/>
    <property type="match status" value="1"/>
</dbReference>
<dbReference type="CDD" id="cd00171">
    <property type="entry name" value="Sec7"/>
    <property type="match status" value="1"/>
</dbReference>
<dbReference type="OrthoDB" id="2157641at2759"/>
<accession>A0A077WZG4</accession>
<protein>
    <recommendedName>
        <fullName evidence="2">SEC7 domain-containing protein</fullName>
    </recommendedName>
</protein>
<feature type="compositionally biased region" description="Polar residues" evidence="1">
    <location>
        <begin position="1"/>
        <end position="12"/>
    </location>
</feature>
<dbReference type="Pfam" id="PF15410">
    <property type="entry name" value="PH_9"/>
    <property type="match status" value="1"/>
</dbReference>
<dbReference type="EMBL" id="LK023368">
    <property type="protein sequence ID" value="CDS12700.1"/>
    <property type="molecule type" value="Genomic_DNA"/>
</dbReference>
<gene>
    <name evidence="3" type="ORF">LRAMOSA04886</name>
</gene>
<dbReference type="GO" id="GO:0005085">
    <property type="term" value="F:guanyl-nucleotide exchange factor activity"/>
    <property type="evidence" value="ECO:0007669"/>
    <property type="project" value="InterPro"/>
</dbReference>
<feature type="region of interest" description="Disordered" evidence="1">
    <location>
        <begin position="54"/>
        <end position="76"/>
    </location>
</feature>
<dbReference type="InterPro" id="IPR041681">
    <property type="entry name" value="PH_9"/>
</dbReference>
<dbReference type="InterPro" id="IPR035999">
    <property type="entry name" value="Sec7_dom_sf"/>
</dbReference>
<name>A0A077WZG4_9FUNG</name>
<dbReference type="AlphaFoldDB" id="A0A077WZG4"/>
<dbReference type="InterPro" id="IPR011993">
    <property type="entry name" value="PH-like_dom_sf"/>
</dbReference>
<dbReference type="Gene3D" id="2.30.29.30">
    <property type="entry name" value="Pleckstrin-homology domain (PH domain)/Phosphotyrosine-binding domain (PTB)"/>
    <property type="match status" value="1"/>
</dbReference>
<proteinExistence type="predicted"/>
<organism evidence="3">
    <name type="scientific">Lichtheimia ramosa</name>
    <dbReference type="NCBI Taxonomy" id="688394"/>
    <lineage>
        <taxon>Eukaryota</taxon>
        <taxon>Fungi</taxon>
        <taxon>Fungi incertae sedis</taxon>
        <taxon>Mucoromycota</taxon>
        <taxon>Mucoromycotina</taxon>
        <taxon>Mucoromycetes</taxon>
        <taxon>Mucorales</taxon>
        <taxon>Lichtheimiaceae</taxon>
        <taxon>Lichtheimia</taxon>
    </lineage>
</organism>
<feature type="domain" description="SEC7" evidence="2">
    <location>
        <begin position="93"/>
        <end position="296"/>
    </location>
</feature>
<evidence type="ECO:0000259" key="2">
    <source>
        <dbReference type="PROSITE" id="PS50190"/>
    </source>
</evidence>
<feature type="compositionally biased region" description="Low complexity" evidence="1">
    <location>
        <begin position="100"/>
        <end position="110"/>
    </location>
</feature>
<dbReference type="SUPFAM" id="SSF48425">
    <property type="entry name" value="Sec7 domain"/>
    <property type="match status" value="1"/>
</dbReference>
<dbReference type="Pfam" id="PF01369">
    <property type="entry name" value="Sec7"/>
    <property type="match status" value="1"/>
</dbReference>
<dbReference type="InterPro" id="IPR000904">
    <property type="entry name" value="Sec7_dom"/>
</dbReference>
<dbReference type="InterPro" id="IPR001849">
    <property type="entry name" value="PH_domain"/>
</dbReference>